<keyword evidence="7 8" id="KW-0472">Membrane</keyword>
<comment type="similarity">
    <text evidence="2">Belongs to the peptidase S54 family.</text>
</comment>
<dbReference type="Proteomes" id="UP001491310">
    <property type="component" value="Unassembled WGS sequence"/>
</dbReference>
<evidence type="ECO:0000256" key="4">
    <source>
        <dbReference type="ARBA" id="ARBA00022692"/>
    </source>
</evidence>
<dbReference type="PANTHER" id="PTHR43066">
    <property type="entry name" value="RHOMBOID-RELATED PROTEIN"/>
    <property type="match status" value="1"/>
</dbReference>
<protein>
    <recommendedName>
        <fullName evidence="9">Peptidase S54 rhomboid domain-containing protein</fullName>
    </recommendedName>
</protein>
<keyword evidence="5" id="KW-0378">Hydrolase</keyword>
<evidence type="ECO:0000256" key="2">
    <source>
        <dbReference type="ARBA" id="ARBA00009045"/>
    </source>
</evidence>
<evidence type="ECO:0000256" key="8">
    <source>
        <dbReference type="SAM" id="Phobius"/>
    </source>
</evidence>
<gene>
    <name evidence="10" type="ORF">WJX75_004385</name>
</gene>
<dbReference type="Gene3D" id="1.20.1540.10">
    <property type="entry name" value="Rhomboid-like"/>
    <property type="match status" value="1"/>
</dbReference>
<feature type="transmembrane region" description="Helical" evidence="8">
    <location>
        <begin position="20"/>
        <end position="41"/>
    </location>
</feature>
<evidence type="ECO:0000313" key="11">
    <source>
        <dbReference type="Proteomes" id="UP001491310"/>
    </source>
</evidence>
<evidence type="ECO:0000256" key="3">
    <source>
        <dbReference type="ARBA" id="ARBA00022670"/>
    </source>
</evidence>
<keyword evidence="11" id="KW-1185">Reference proteome</keyword>
<keyword evidence="4 8" id="KW-0812">Transmembrane</keyword>
<comment type="subcellular location">
    <subcellularLocation>
        <location evidence="1">Membrane</location>
        <topology evidence="1">Multi-pass membrane protein</topology>
    </subcellularLocation>
</comment>
<feature type="transmembrane region" description="Helical" evidence="8">
    <location>
        <begin position="93"/>
        <end position="115"/>
    </location>
</feature>
<dbReference type="InterPro" id="IPR035952">
    <property type="entry name" value="Rhomboid-like_sf"/>
</dbReference>
<keyword evidence="3" id="KW-0645">Protease</keyword>
<dbReference type="InterPro" id="IPR022764">
    <property type="entry name" value="Peptidase_S54_rhomboid_dom"/>
</dbReference>
<reference evidence="10 11" key="1">
    <citation type="journal article" date="2024" name="Nat. Commun.">
        <title>Phylogenomics reveals the evolutionary origins of lichenization in chlorophyte algae.</title>
        <authorList>
            <person name="Puginier C."/>
            <person name="Libourel C."/>
            <person name="Otte J."/>
            <person name="Skaloud P."/>
            <person name="Haon M."/>
            <person name="Grisel S."/>
            <person name="Petersen M."/>
            <person name="Berrin J.G."/>
            <person name="Delaux P.M."/>
            <person name="Dal Grande F."/>
            <person name="Keller J."/>
        </authorList>
    </citation>
    <scope>NUCLEOTIDE SEQUENCE [LARGE SCALE GENOMIC DNA]</scope>
    <source>
        <strain evidence="10 11">SAG 216-7</strain>
    </source>
</reference>
<dbReference type="PANTHER" id="PTHR43066:SF1">
    <property type="entry name" value="RHOMBOID PROTEIN 2"/>
    <property type="match status" value="1"/>
</dbReference>
<evidence type="ECO:0000256" key="1">
    <source>
        <dbReference type="ARBA" id="ARBA00004141"/>
    </source>
</evidence>
<evidence type="ECO:0000256" key="7">
    <source>
        <dbReference type="ARBA" id="ARBA00023136"/>
    </source>
</evidence>
<evidence type="ECO:0000256" key="6">
    <source>
        <dbReference type="ARBA" id="ARBA00022989"/>
    </source>
</evidence>
<feature type="transmembrane region" description="Helical" evidence="8">
    <location>
        <begin position="151"/>
        <end position="177"/>
    </location>
</feature>
<feature type="transmembrane region" description="Helical" evidence="8">
    <location>
        <begin position="127"/>
        <end position="145"/>
    </location>
</feature>
<feature type="domain" description="Peptidase S54 rhomboid" evidence="9">
    <location>
        <begin position="51"/>
        <end position="198"/>
    </location>
</feature>
<evidence type="ECO:0000259" key="9">
    <source>
        <dbReference type="Pfam" id="PF01694"/>
    </source>
</evidence>
<keyword evidence="6 8" id="KW-1133">Transmembrane helix</keyword>
<comment type="caution">
    <text evidence="10">The sequence shown here is derived from an EMBL/GenBank/DDBJ whole genome shotgun (WGS) entry which is preliminary data.</text>
</comment>
<evidence type="ECO:0000256" key="5">
    <source>
        <dbReference type="ARBA" id="ARBA00022801"/>
    </source>
</evidence>
<evidence type="ECO:0000313" key="10">
    <source>
        <dbReference type="EMBL" id="KAK9908898.1"/>
    </source>
</evidence>
<dbReference type="Pfam" id="PF01694">
    <property type="entry name" value="Rhomboid"/>
    <property type="match status" value="1"/>
</dbReference>
<name>A0ABR2YPE5_9CHLO</name>
<sequence length="264" mass="29107">MGSSILFQVLERPATSLVSTLLIAVYLYITSHGIGYAEVGLNYDLAVQKLELWRIVTAQISHVELLHLLFNLSTLWSLGIIEESNGNGAKGGTIFYLQTSLVLLIFSGLVCLLLYHLLGVVLRREQYLNMTTVGYSAVIFGWMTILSRTGVASFSVFGLANIPMWLTPFASLVLTSIIIPRASFLGHLSGILVGYMVVSGVFDWLTLWWLVSLTAWSAALLVFHLVRTGRMEVPWLCMMPSDGAGDIETGVPIVRIVDGVLERR</sequence>
<dbReference type="SUPFAM" id="SSF144091">
    <property type="entry name" value="Rhomboid-like"/>
    <property type="match status" value="1"/>
</dbReference>
<organism evidence="10 11">
    <name type="scientific">Coccomyxa subellipsoidea</name>
    <dbReference type="NCBI Taxonomy" id="248742"/>
    <lineage>
        <taxon>Eukaryota</taxon>
        <taxon>Viridiplantae</taxon>
        <taxon>Chlorophyta</taxon>
        <taxon>core chlorophytes</taxon>
        <taxon>Trebouxiophyceae</taxon>
        <taxon>Trebouxiophyceae incertae sedis</taxon>
        <taxon>Coccomyxaceae</taxon>
        <taxon>Coccomyxa</taxon>
    </lineage>
</organism>
<proteinExistence type="inferred from homology"/>
<feature type="transmembrane region" description="Helical" evidence="8">
    <location>
        <begin position="184"/>
        <end position="202"/>
    </location>
</feature>
<dbReference type="EMBL" id="JALJOT010000007">
    <property type="protein sequence ID" value="KAK9908898.1"/>
    <property type="molecule type" value="Genomic_DNA"/>
</dbReference>
<feature type="transmembrane region" description="Helical" evidence="8">
    <location>
        <begin position="208"/>
        <end position="226"/>
    </location>
</feature>
<accession>A0ABR2YPE5</accession>